<keyword evidence="3 6" id="KW-0255">Endonuclease</keyword>
<dbReference type="Proteomes" id="UP000243053">
    <property type="component" value="Unassembled WGS sequence"/>
</dbReference>
<dbReference type="InterPro" id="IPR022990">
    <property type="entry name" value="SmrB-like"/>
</dbReference>
<dbReference type="InterPro" id="IPR036063">
    <property type="entry name" value="Smr_dom_sf"/>
</dbReference>
<evidence type="ECO:0000256" key="4">
    <source>
        <dbReference type="ARBA" id="ARBA00022801"/>
    </source>
</evidence>
<comment type="caution">
    <text evidence="8">The sequence shown here is derived from an EMBL/GenBank/DDBJ whole genome shotgun (WGS) entry which is preliminary data.</text>
</comment>
<dbReference type="PANTHER" id="PTHR35562">
    <property type="entry name" value="DNA ENDONUCLEASE SMRA-RELATED"/>
    <property type="match status" value="1"/>
</dbReference>
<comment type="similarity">
    <text evidence="6">Belongs to the SmrB family.</text>
</comment>
<dbReference type="HAMAP" id="MF_01042">
    <property type="entry name" value="SmrB"/>
    <property type="match status" value="1"/>
</dbReference>
<keyword evidence="5 6" id="KW-0694">RNA-binding</keyword>
<evidence type="ECO:0000256" key="1">
    <source>
        <dbReference type="ARBA" id="ARBA00022722"/>
    </source>
</evidence>
<dbReference type="GO" id="GO:0016787">
    <property type="term" value="F:hydrolase activity"/>
    <property type="evidence" value="ECO:0007669"/>
    <property type="project" value="UniProtKB-KW"/>
</dbReference>
<dbReference type="Pfam" id="PF01713">
    <property type="entry name" value="Smr"/>
    <property type="match status" value="1"/>
</dbReference>
<dbReference type="PROSITE" id="PS50828">
    <property type="entry name" value="SMR"/>
    <property type="match status" value="1"/>
</dbReference>
<evidence type="ECO:0000256" key="2">
    <source>
        <dbReference type="ARBA" id="ARBA00022730"/>
    </source>
</evidence>
<sequence>MFYTASMKNKALKSELSSIKAKVRANIEASAQSKNQQKKTDESLQKTNESIKEVLPDEKQLFADAVGQVKPLVTDTVRLIKSGHKSNTSQKNDQEYNKANKAIAQFHFSDEFEPNLNKQGPMKYVREGVDSFEVKNLRRGHYRPDLILDLHGLDQHQAKKELAALLFACQKEHAQCICVVHGIGSHILKNKVPHWLVQHPDVMAFHQAPLEWGGNGAILALIELKDKYTRN</sequence>
<proteinExistence type="inferred from homology"/>
<evidence type="ECO:0000256" key="5">
    <source>
        <dbReference type="ARBA" id="ARBA00022884"/>
    </source>
</evidence>
<dbReference type="GO" id="GO:0019843">
    <property type="term" value="F:rRNA binding"/>
    <property type="evidence" value="ECO:0007669"/>
    <property type="project" value="UniProtKB-UniRule"/>
</dbReference>
<name>A0A1Y5E592_COLPS</name>
<dbReference type="PANTHER" id="PTHR35562:SF1">
    <property type="entry name" value="UPF0115 PROTEIN YFCN"/>
    <property type="match status" value="1"/>
</dbReference>
<dbReference type="SMART" id="SM00463">
    <property type="entry name" value="SMR"/>
    <property type="match status" value="1"/>
</dbReference>
<dbReference type="SUPFAM" id="SSF160443">
    <property type="entry name" value="SMR domain-like"/>
    <property type="match status" value="1"/>
</dbReference>
<accession>A0A1Y5E592</accession>
<feature type="domain" description="Smr" evidence="7">
    <location>
        <begin position="148"/>
        <end position="223"/>
    </location>
</feature>
<dbReference type="AlphaFoldDB" id="A0A1Y5E592"/>
<organism evidence="8 9">
    <name type="scientific">Colwellia psychrerythraea</name>
    <name type="common">Vibrio psychroerythus</name>
    <dbReference type="NCBI Taxonomy" id="28229"/>
    <lineage>
        <taxon>Bacteria</taxon>
        <taxon>Pseudomonadati</taxon>
        <taxon>Pseudomonadota</taxon>
        <taxon>Gammaproteobacteria</taxon>
        <taxon>Alteromonadales</taxon>
        <taxon>Colwelliaceae</taxon>
        <taxon>Colwellia</taxon>
    </lineage>
</organism>
<dbReference type="InterPro" id="IPR002625">
    <property type="entry name" value="Smr_dom"/>
</dbReference>
<dbReference type="GO" id="GO:0004521">
    <property type="term" value="F:RNA endonuclease activity"/>
    <property type="evidence" value="ECO:0007669"/>
    <property type="project" value="UniProtKB-UniRule"/>
</dbReference>
<evidence type="ECO:0000313" key="8">
    <source>
        <dbReference type="EMBL" id="OUR77390.1"/>
    </source>
</evidence>
<comment type="function">
    <text evidence="6">Acts as a ribosome collision sensor. Detects stalled/collided disomes (pairs of ribosomes where the leading ribosome is stalled and a second ribosome has collided with it) and endonucleolytically cleaves mRNA at the 5' boundary of the stalled ribosome. Stalled/collided disomes form a new interface (primarily via the 30S subunits) that binds SmrB. Cleaved mRNA becomes available for tmRNA ligation, leading to ribosomal subunit dissociation and rescue of stalled ribosomes.</text>
</comment>
<keyword evidence="2 6" id="KW-0699">rRNA-binding</keyword>
<dbReference type="GO" id="GO:0072344">
    <property type="term" value="P:rescue of stalled ribosome"/>
    <property type="evidence" value="ECO:0007669"/>
    <property type="project" value="UniProtKB-UniRule"/>
</dbReference>
<gene>
    <name evidence="6" type="primary">smrB</name>
    <name evidence="8" type="ORF">A9Q75_15280</name>
</gene>
<evidence type="ECO:0000313" key="9">
    <source>
        <dbReference type="Proteomes" id="UP000243053"/>
    </source>
</evidence>
<comment type="subunit">
    <text evidence="6">Associates with collided ribosomes, but not with correctly translating polysomes.</text>
</comment>
<dbReference type="Gene3D" id="3.30.1370.110">
    <property type="match status" value="1"/>
</dbReference>
<evidence type="ECO:0000256" key="3">
    <source>
        <dbReference type="ARBA" id="ARBA00022759"/>
    </source>
</evidence>
<keyword evidence="1 6" id="KW-0540">Nuclease</keyword>
<evidence type="ECO:0000259" key="7">
    <source>
        <dbReference type="PROSITE" id="PS50828"/>
    </source>
</evidence>
<reference evidence="9" key="1">
    <citation type="journal article" date="2017" name="Proc. Natl. Acad. Sci. U.S.A.">
        <title>Simulation of Deepwater Horizon oil plume reveals substrate specialization within a complex community of hydrocarbon degraders.</title>
        <authorList>
            <person name="Hu P."/>
            <person name="Dubinsky E.A."/>
            <person name="Probst A.J."/>
            <person name="Wang J."/>
            <person name="Sieber C.M.K."/>
            <person name="Tom L.M."/>
            <person name="Gardinali P."/>
            <person name="Banfield J.F."/>
            <person name="Atlas R.M."/>
            <person name="Andersen G.L."/>
        </authorList>
    </citation>
    <scope>NUCLEOTIDE SEQUENCE [LARGE SCALE GENOMIC DNA]</scope>
</reference>
<keyword evidence="4 6" id="KW-0378">Hydrolase</keyword>
<dbReference type="NCBIfam" id="NF003432">
    <property type="entry name" value="PRK04946.1"/>
    <property type="match status" value="1"/>
</dbReference>
<dbReference type="EMBL" id="MAAF01000089">
    <property type="protein sequence ID" value="OUR77390.1"/>
    <property type="molecule type" value="Genomic_DNA"/>
</dbReference>
<dbReference type="EC" id="3.1.-.-" evidence="6"/>
<evidence type="ECO:0000256" key="6">
    <source>
        <dbReference type="HAMAP-Rule" id="MF_01042"/>
    </source>
</evidence>
<protein>
    <recommendedName>
        <fullName evidence="6">Ribosome rescue factor SmrB</fullName>
        <ecNumber evidence="6">3.1.-.-</ecNumber>
    </recommendedName>
</protein>